<accession>A0ABU1NEH6</accession>
<evidence type="ECO:0000313" key="1">
    <source>
        <dbReference type="EMBL" id="MDR6536860.1"/>
    </source>
</evidence>
<dbReference type="Proteomes" id="UP001184230">
    <property type="component" value="Unassembled WGS sequence"/>
</dbReference>
<sequence>MPSRKTLASSETRSMHPMPLSALGYPEALAPLSEADLCERAVQAIWHSLDEHDLVDELVRSDLAAVLEPLIAIGLGERAQRLIKTLRLPDPIDASNLYWLTRRLLTFVPELQSAASAFRRQEGHPPPPLA</sequence>
<reference evidence="1 2" key="1">
    <citation type="submission" date="2023-07" db="EMBL/GenBank/DDBJ databases">
        <title>Sorghum-associated microbial communities from plants grown in Nebraska, USA.</title>
        <authorList>
            <person name="Schachtman D."/>
        </authorList>
    </citation>
    <scope>NUCLEOTIDE SEQUENCE [LARGE SCALE GENOMIC DNA]</scope>
    <source>
        <strain evidence="1 2">DS1781</strain>
    </source>
</reference>
<keyword evidence="2" id="KW-1185">Reference proteome</keyword>
<dbReference type="EMBL" id="JAVDRF010000005">
    <property type="protein sequence ID" value="MDR6536860.1"/>
    <property type="molecule type" value="Genomic_DNA"/>
</dbReference>
<organism evidence="1 2">
    <name type="scientific">Variovorax soli</name>
    <dbReference type="NCBI Taxonomy" id="376815"/>
    <lineage>
        <taxon>Bacteria</taxon>
        <taxon>Pseudomonadati</taxon>
        <taxon>Pseudomonadota</taxon>
        <taxon>Betaproteobacteria</taxon>
        <taxon>Burkholderiales</taxon>
        <taxon>Comamonadaceae</taxon>
        <taxon>Variovorax</taxon>
    </lineage>
</organism>
<comment type="caution">
    <text evidence="1">The sequence shown here is derived from an EMBL/GenBank/DDBJ whole genome shotgun (WGS) entry which is preliminary data.</text>
</comment>
<name>A0ABU1NEH6_9BURK</name>
<evidence type="ECO:0000313" key="2">
    <source>
        <dbReference type="Proteomes" id="UP001184230"/>
    </source>
</evidence>
<protein>
    <submittedName>
        <fullName evidence="1">Uncharacterized protein</fullName>
    </submittedName>
</protein>
<gene>
    <name evidence="1" type="ORF">J2739_002633</name>
</gene>
<dbReference type="RefSeq" id="WP_309902277.1">
    <property type="nucleotide sequence ID" value="NZ_JAVDRF010000005.1"/>
</dbReference>
<proteinExistence type="predicted"/>